<keyword evidence="3" id="KW-1185">Reference proteome</keyword>
<evidence type="ECO:0000313" key="2">
    <source>
        <dbReference type="EMBL" id="MBL7631377.1"/>
    </source>
</evidence>
<sequence length="97" mass="9739">MTAWIDLDALWKIVVIGLLCGAGLPAVFAVGLRVLSRSERRAEAVAMASVPGLDGAMTGAAPASATRTRAETALAGLCFAVILAAIAWGVAFIVAGG</sequence>
<dbReference type="AlphaFoldDB" id="A0A937RJH1"/>
<keyword evidence="1" id="KW-0812">Transmembrane</keyword>
<keyword evidence="1" id="KW-1133">Transmembrane helix</keyword>
<accession>A0A937RJH1</accession>
<evidence type="ECO:0000313" key="3">
    <source>
        <dbReference type="Proteomes" id="UP000604475"/>
    </source>
</evidence>
<keyword evidence="1" id="KW-0472">Membrane</keyword>
<proteinExistence type="predicted"/>
<protein>
    <submittedName>
        <fullName evidence="2">Uncharacterized protein</fullName>
    </submittedName>
</protein>
<feature type="transmembrane region" description="Helical" evidence="1">
    <location>
        <begin position="13"/>
        <end position="35"/>
    </location>
</feature>
<organism evidence="2 3">
    <name type="scientific">Frankia nepalensis</name>
    <dbReference type="NCBI Taxonomy" id="1836974"/>
    <lineage>
        <taxon>Bacteria</taxon>
        <taxon>Bacillati</taxon>
        <taxon>Actinomycetota</taxon>
        <taxon>Actinomycetes</taxon>
        <taxon>Frankiales</taxon>
        <taxon>Frankiaceae</taxon>
        <taxon>Frankia</taxon>
    </lineage>
</organism>
<name>A0A937RJH1_9ACTN</name>
<comment type="caution">
    <text evidence="2">The sequence shown here is derived from an EMBL/GenBank/DDBJ whole genome shotgun (WGS) entry which is preliminary data.</text>
</comment>
<dbReference type="EMBL" id="JAEACQ010000269">
    <property type="protein sequence ID" value="MBL7631377.1"/>
    <property type="molecule type" value="Genomic_DNA"/>
</dbReference>
<feature type="transmembrane region" description="Helical" evidence="1">
    <location>
        <begin position="74"/>
        <end position="95"/>
    </location>
</feature>
<dbReference type="Proteomes" id="UP000604475">
    <property type="component" value="Unassembled WGS sequence"/>
</dbReference>
<evidence type="ECO:0000256" key="1">
    <source>
        <dbReference type="SAM" id="Phobius"/>
    </source>
</evidence>
<gene>
    <name evidence="2" type="ORF">I7412_30300</name>
</gene>
<dbReference type="RefSeq" id="WP_203006021.1">
    <property type="nucleotide sequence ID" value="NZ_JADWYU010000235.1"/>
</dbReference>
<reference evidence="2" key="1">
    <citation type="submission" date="2020-12" db="EMBL/GenBank/DDBJ databases">
        <title>Genomic characterization of non-nitrogen-fixing Frankia strains.</title>
        <authorList>
            <person name="Carlos-Shanley C."/>
            <person name="Guerra T."/>
            <person name="Hahn D."/>
        </authorList>
    </citation>
    <scope>NUCLEOTIDE SEQUENCE</scope>
    <source>
        <strain evidence="2">CN6</strain>
    </source>
</reference>